<dbReference type="SUPFAM" id="SSF102198">
    <property type="entry name" value="Putative cyclase"/>
    <property type="match status" value="1"/>
</dbReference>
<keyword evidence="3" id="KW-0732">Signal</keyword>
<evidence type="ECO:0000313" key="4">
    <source>
        <dbReference type="EMBL" id="CAG5117507.1"/>
    </source>
</evidence>
<keyword evidence="2" id="KW-0472">Membrane</keyword>
<reference evidence="4" key="1">
    <citation type="submission" date="2021-04" db="EMBL/GenBank/DDBJ databases">
        <authorList>
            <consortium name="Molecular Ecology Group"/>
        </authorList>
    </citation>
    <scope>NUCLEOTIDE SEQUENCE</scope>
</reference>
<evidence type="ECO:0000256" key="3">
    <source>
        <dbReference type="SAM" id="SignalP"/>
    </source>
</evidence>
<comment type="caution">
    <text evidence="4">The sequence shown here is derived from an EMBL/GenBank/DDBJ whole genome shotgun (WGS) entry which is preliminary data.</text>
</comment>
<dbReference type="PANTHER" id="PTHR31118:SF12">
    <property type="entry name" value="CYCLASE-LIKE PROTEIN 2"/>
    <property type="match status" value="1"/>
</dbReference>
<feature type="transmembrane region" description="Helical" evidence="2">
    <location>
        <begin position="264"/>
        <end position="285"/>
    </location>
</feature>
<dbReference type="GO" id="GO:0004061">
    <property type="term" value="F:arylformamidase activity"/>
    <property type="evidence" value="ECO:0007669"/>
    <property type="project" value="InterPro"/>
</dbReference>
<accession>A0A8S3YKE2</accession>
<dbReference type="OrthoDB" id="7108654at2759"/>
<dbReference type="Proteomes" id="UP000678393">
    <property type="component" value="Unassembled WGS sequence"/>
</dbReference>
<dbReference type="AlphaFoldDB" id="A0A8S3YKE2"/>
<keyword evidence="5" id="KW-1185">Reference proteome</keyword>
<dbReference type="EMBL" id="CAJHNH020000416">
    <property type="protein sequence ID" value="CAG5117507.1"/>
    <property type="molecule type" value="Genomic_DNA"/>
</dbReference>
<dbReference type="InterPro" id="IPR007325">
    <property type="entry name" value="KFase/CYL"/>
</dbReference>
<name>A0A8S3YKE2_9EUPU</name>
<dbReference type="Gene3D" id="3.50.30.50">
    <property type="entry name" value="Putative cyclase"/>
    <property type="match status" value="1"/>
</dbReference>
<feature type="chain" id="PRO_5035862193" description="Cyclase" evidence="3">
    <location>
        <begin position="22"/>
        <end position="286"/>
    </location>
</feature>
<proteinExistence type="inferred from homology"/>
<feature type="signal peptide" evidence="3">
    <location>
        <begin position="1"/>
        <end position="21"/>
    </location>
</feature>
<organism evidence="4 5">
    <name type="scientific">Candidula unifasciata</name>
    <dbReference type="NCBI Taxonomy" id="100452"/>
    <lineage>
        <taxon>Eukaryota</taxon>
        <taxon>Metazoa</taxon>
        <taxon>Spiralia</taxon>
        <taxon>Lophotrochozoa</taxon>
        <taxon>Mollusca</taxon>
        <taxon>Gastropoda</taxon>
        <taxon>Heterobranchia</taxon>
        <taxon>Euthyneura</taxon>
        <taxon>Panpulmonata</taxon>
        <taxon>Eupulmonata</taxon>
        <taxon>Stylommatophora</taxon>
        <taxon>Helicina</taxon>
        <taxon>Helicoidea</taxon>
        <taxon>Geomitridae</taxon>
        <taxon>Candidula</taxon>
    </lineage>
</organism>
<gene>
    <name evidence="4" type="ORF">CUNI_LOCUS3065</name>
</gene>
<protein>
    <recommendedName>
        <fullName evidence="6">Cyclase</fullName>
    </recommendedName>
</protein>
<keyword evidence="2" id="KW-0812">Transmembrane</keyword>
<dbReference type="InterPro" id="IPR037175">
    <property type="entry name" value="KFase_sf"/>
</dbReference>
<evidence type="ECO:0000313" key="5">
    <source>
        <dbReference type="Proteomes" id="UP000678393"/>
    </source>
</evidence>
<dbReference type="GO" id="GO:0019441">
    <property type="term" value="P:L-tryptophan catabolic process to kynurenine"/>
    <property type="evidence" value="ECO:0007669"/>
    <property type="project" value="InterPro"/>
</dbReference>
<keyword evidence="2" id="KW-1133">Transmembrane helix</keyword>
<evidence type="ECO:0008006" key="6">
    <source>
        <dbReference type="Google" id="ProtNLM"/>
    </source>
</evidence>
<dbReference type="PANTHER" id="PTHR31118">
    <property type="entry name" value="CYCLASE-LIKE PROTEIN 2"/>
    <property type="match status" value="1"/>
</dbReference>
<comment type="similarity">
    <text evidence="1">Belongs to the Cyclase 1 superfamily.</text>
</comment>
<dbReference type="Pfam" id="PF04199">
    <property type="entry name" value="Cyclase"/>
    <property type="match status" value="1"/>
</dbReference>
<evidence type="ECO:0000256" key="2">
    <source>
        <dbReference type="SAM" id="Phobius"/>
    </source>
</evidence>
<sequence>MQIIHLLTILVWCVVERAGSSLIIDLTHPLSSSTIYWPGVPSFNRTRLVAGVNKNNVWIEIGVFTSGEHGGTHIDAPRHFNPKGYDLKDLPLELTIADGIMIDARAEAANNSDYALTVHKIEEWEIQHGRIPDQAAVIVNTGWTLRWPNQRLFFNSNNTDDPETFHFPTVSKEAAQWLVTHRRLKMLGVDVPAPDGPRDTMFPVHSLLLPRNIVILENLMIPDSLPPRDFRLHASPIRIEGGSGTQARIYAMLYDDINSLSSSRFYICFQTYMLIIFLPCVYSLLL</sequence>
<evidence type="ECO:0000256" key="1">
    <source>
        <dbReference type="ARBA" id="ARBA00007865"/>
    </source>
</evidence>